<sequence>MKAFHLILSRGIIPGAFAGAVIAGQVLASSHREAPNISRFPTLDSTDFFVFNSYQAGREDYVTLIANYIPLQDAYGGPNYFAMDPDAVYNIHIDNDGDAIEDITFAFTFSNALPAGPSAKGQGLALTIGDKDHQKTVAVPLKNIGAISFGDQSAANFIESYQLSIRYGETGKPTTLTNPVNSQDFFYKPLDYIGFKTFGGAGGYQAYAEQFIYPLDIPGCDAAAQVFAGQRKDPFVVNLGKIFDLVNFVPVEGDSTPGTGDGGGFPGGISQSADNDDLIDKNVTSLAIEVPKACLTGDGNGTIGAWTSASLPQVRILNPRATFARPDISGGAKIQVSRLGAPLVNELVIGLKDKDRFSSAMPKNDGQFLDYVTHPSLAELLNILFKDTVNQTLGADITSLAPTNFPRNDLVTAFLTGFSGVNQLAEITPSEMLRLNTQITATAASEQSPLGVIDGDLSGFPNGRRPGDDVVDIALRVIMGRLCYPLEINGTAIDLGLCKPADASVGLVPFTDGAPGHAGMMTTRFPYLAEPVPGSR</sequence>
<name>A0ABY7VL75_9GAMM</name>
<gene>
    <name evidence="1" type="ORF">H3N35_13175</name>
</gene>
<reference evidence="1 2" key="1">
    <citation type="journal article" date="2022" name="Mar. Drugs">
        <title>Bioassay-Guided Fractionation Leads to the Detection of Cholic Acid Generated by the Rare Thalassomonas sp.</title>
        <authorList>
            <person name="Pheiffer F."/>
            <person name="Schneider Y.K."/>
            <person name="Hansen E.H."/>
            <person name="Andersen J.H."/>
            <person name="Isaksson J."/>
            <person name="Busche T."/>
            <person name="R C."/>
            <person name="Kalinowski J."/>
            <person name="Zyl L.V."/>
            <person name="Trindade M."/>
        </authorList>
    </citation>
    <scope>NUCLEOTIDE SEQUENCE [LARGE SCALE GENOMIC DNA]</scope>
    <source>
        <strain evidence="1 2">A5K-61T</strain>
    </source>
</reference>
<accession>A0ABY7VL75</accession>
<dbReference type="EMBL" id="CP059693">
    <property type="protein sequence ID" value="WDE14280.1"/>
    <property type="molecule type" value="Genomic_DNA"/>
</dbReference>
<evidence type="ECO:0000313" key="1">
    <source>
        <dbReference type="EMBL" id="WDE14280.1"/>
    </source>
</evidence>
<keyword evidence="2" id="KW-1185">Reference proteome</keyword>
<dbReference type="InterPro" id="IPR025566">
    <property type="entry name" value="DUF4331"/>
</dbReference>
<protein>
    <submittedName>
        <fullName evidence="1">DUF4331 domain-containing protein</fullName>
    </submittedName>
</protein>
<dbReference type="RefSeq" id="WP_274054833.1">
    <property type="nucleotide sequence ID" value="NZ_CP059693.1"/>
</dbReference>
<proteinExistence type="predicted"/>
<organism evidence="1 2">
    <name type="scientific">Thalassomonas haliotis</name>
    <dbReference type="NCBI Taxonomy" id="485448"/>
    <lineage>
        <taxon>Bacteria</taxon>
        <taxon>Pseudomonadati</taxon>
        <taxon>Pseudomonadota</taxon>
        <taxon>Gammaproteobacteria</taxon>
        <taxon>Alteromonadales</taxon>
        <taxon>Colwelliaceae</taxon>
        <taxon>Thalassomonas</taxon>
    </lineage>
</organism>
<evidence type="ECO:0000313" key="2">
    <source>
        <dbReference type="Proteomes" id="UP001215231"/>
    </source>
</evidence>
<dbReference type="Pfam" id="PF14224">
    <property type="entry name" value="DUF4331"/>
    <property type="match status" value="1"/>
</dbReference>
<dbReference type="Proteomes" id="UP001215231">
    <property type="component" value="Chromosome"/>
</dbReference>